<evidence type="ECO:0000313" key="3">
    <source>
        <dbReference type="Proteomes" id="UP000246352"/>
    </source>
</evidence>
<evidence type="ECO:0000313" key="2">
    <source>
        <dbReference type="EMBL" id="PWV95274.1"/>
    </source>
</evidence>
<protein>
    <submittedName>
        <fullName evidence="2">Uncharacterized protein</fullName>
    </submittedName>
</protein>
<organism evidence="2 3">
    <name type="scientific">Hoeflea marina</name>
    <dbReference type="NCBI Taxonomy" id="274592"/>
    <lineage>
        <taxon>Bacteria</taxon>
        <taxon>Pseudomonadati</taxon>
        <taxon>Pseudomonadota</taxon>
        <taxon>Alphaproteobacteria</taxon>
        <taxon>Hyphomicrobiales</taxon>
        <taxon>Rhizobiaceae</taxon>
        <taxon>Hoeflea</taxon>
    </lineage>
</organism>
<dbReference type="RefSeq" id="WP_146215667.1">
    <property type="nucleotide sequence ID" value="NZ_QGTR01000013.1"/>
</dbReference>
<proteinExistence type="predicted"/>
<dbReference type="AlphaFoldDB" id="A0A317PD57"/>
<sequence length="200" mass="21373">MLRAIRFLVFLLVVVALAAWISRVAAPPLPAIAATLSCDPLARQPEIGRFVAFARKHDGEIAYVQFGIQATDHAGNCALEGAAASGDGPPPTGLAPPEADSSWDRDGYGLVLSAVDNGNRVAVALPDARSMPPGRAYLNRKDWFRYYAAGLFVLRYETGNGFEGASLYPAQDSTVLAAGISCAKTRLDWPPELVRVLPCF</sequence>
<gene>
    <name evidence="2" type="ORF">DFR52_1138</name>
</gene>
<comment type="caution">
    <text evidence="2">The sequence shown here is derived from an EMBL/GenBank/DDBJ whole genome shotgun (WGS) entry which is preliminary data.</text>
</comment>
<reference evidence="2 3" key="1">
    <citation type="submission" date="2018-05" db="EMBL/GenBank/DDBJ databases">
        <title>Genomic Encyclopedia of Type Strains, Phase IV (KMG-IV): sequencing the most valuable type-strain genomes for metagenomic binning, comparative biology and taxonomic classification.</title>
        <authorList>
            <person name="Goeker M."/>
        </authorList>
    </citation>
    <scope>NUCLEOTIDE SEQUENCE [LARGE SCALE GENOMIC DNA]</scope>
    <source>
        <strain evidence="2 3">DSM 16791</strain>
    </source>
</reference>
<dbReference type="Proteomes" id="UP000246352">
    <property type="component" value="Unassembled WGS sequence"/>
</dbReference>
<keyword evidence="3" id="KW-1185">Reference proteome</keyword>
<name>A0A317PD57_9HYPH</name>
<accession>A0A317PD57</accession>
<evidence type="ECO:0000256" key="1">
    <source>
        <dbReference type="SAM" id="MobiDB-lite"/>
    </source>
</evidence>
<feature type="region of interest" description="Disordered" evidence="1">
    <location>
        <begin position="80"/>
        <end position="100"/>
    </location>
</feature>
<dbReference type="EMBL" id="QGTR01000013">
    <property type="protein sequence ID" value="PWV95274.1"/>
    <property type="molecule type" value="Genomic_DNA"/>
</dbReference>